<gene>
    <name evidence="1" type="ORF">NJT12_00180</name>
</gene>
<keyword evidence="2" id="KW-1185">Reference proteome</keyword>
<evidence type="ECO:0000313" key="1">
    <source>
        <dbReference type="EMBL" id="MDA6068019.1"/>
    </source>
</evidence>
<evidence type="ECO:0000313" key="2">
    <source>
        <dbReference type="Proteomes" id="UP001212170"/>
    </source>
</evidence>
<dbReference type="EMBL" id="JAMZNK010000001">
    <property type="protein sequence ID" value="MDA6068019.1"/>
    <property type="molecule type" value="Genomic_DNA"/>
</dbReference>
<organism evidence="1 2">
    <name type="scientific">Flavobacterium azizsancarii</name>
    <dbReference type="NCBI Taxonomy" id="2961580"/>
    <lineage>
        <taxon>Bacteria</taxon>
        <taxon>Pseudomonadati</taxon>
        <taxon>Bacteroidota</taxon>
        <taxon>Flavobacteriia</taxon>
        <taxon>Flavobacteriales</taxon>
        <taxon>Flavobacteriaceae</taxon>
        <taxon>Flavobacterium</taxon>
    </lineage>
</organism>
<name>A0ABT4W7A8_9FLAO</name>
<reference evidence="1 2" key="1">
    <citation type="journal article" date="2023" name="Chemosphere">
        <title>Whole genome analysis of Flavobacterium aziz-sancarii sp. nov., isolated from Ardley Island (Antarctica), revealed a rich resistome and bioremediation potential.</title>
        <authorList>
            <person name="Otur C."/>
            <person name="Okay S."/>
            <person name="Kurt-Kizildogan A."/>
        </authorList>
    </citation>
    <scope>NUCLEOTIDE SEQUENCE [LARGE SCALE GENOMIC DNA]</scope>
    <source>
        <strain evidence="1 2">AC</strain>
    </source>
</reference>
<sequence>MKTITSKEALLKKLKRQNILSNGHICYLTDFHKTKCGKVLVEKLIRDRTLEKTNVYAAWFETEWKLRKPVGNHLGVDIFLDETRNQYFFKVKKGVYDIDTYQYCIEKLDYLNRLGEKLT</sequence>
<comment type="caution">
    <text evidence="1">The sequence shown here is derived from an EMBL/GenBank/DDBJ whole genome shotgun (WGS) entry which is preliminary data.</text>
</comment>
<dbReference type="Proteomes" id="UP001212170">
    <property type="component" value="Unassembled WGS sequence"/>
</dbReference>
<dbReference type="RefSeq" id="WP_271333903.1">
    <property type="nucleotide sequence ID" value="NZ_JAMZNK010000001.1"/>
</dbReference>
<protein>
    <submittedName>
        <fullName evidence="1">Uncharacterized protein</fullName>
    </submittedName>
</protein>
<accession>A0ABT4W7A8</accession>
<proteinExistence type="predicted"/>